<dbReference type="GeneID" id="14406123"/>
<dbReference type="HOGENOM" id="CLU_1901940_0_0_2"/>
<organism evidence="1 2">
    <name type="scientific">Methanomethylovorans hollandica (strain DSM 15978 / NBRC 107637 / DMS1)</name>
    <dbReference type="NCBI Taxonomy" id="867904"/>
    <lineage>
        <taxon>Archaea</taxon>
        <taxon>Methanobacteriati</taxon>
        <taxon>Methanobacteriota</taxon>
        <taxon>Stenosarchaea group</taxon>
        <taxon>Methanomicrobia</taxon>
        <taxon>Methanosarcinales</taxon>
        <taxon>Methanosarcinaceae</taxon>
        <taxon>Methanomethylovorans</taxon>
    </lineage>
</organism>
<dbReference type="STRING" id="867904.Metho_1610"/>
<dbReference type="KEGG" id="mhz:Metho_1610"/>
<protein>
    <submittedName>
        <fullName evidence="1">Uncharacterized protein</fullName>
    </submittedName>
</protein>
<sequence length="133" mass="14945">MNEKIAVTVKIDIQNGPNISLNRIVEVDAYEKINVSIKNEDADKVVDLWPSDNEGEVVLLAITSNWYGDTITYKVNDVADVYKLDQPHLLIGNSSVNMLDPKPKQLKFSYSKPTPDNKLDSIQIQILIGLKTF</sequence>
<keyword evidence="2" id="KW-1185">Reference proteome</keyword>
<dbReference type="RefSeq" id="WP_015324969.1">
    <property type="nucleotide sequence ID" value="NC_019977.1"/>
</dbReference>
<accession>L0L0P1</accession>
<evidence type="ECO:0000313" key="1">
    <source>
        <dbReference type="EMBL" id="AGB49804.1"/>
    </source>
</evidence>
<gene>
    <name evidence="1" type="ordered locus">Metho_1610</name>
</gene>
<evidence type="ECO:0000313" key="2">
    <source>
        <dbReference type="Proteomes" id="UP000010866"/>
    </source>
</evidence>
<proteinExistence type="predicted"/>
<dbReference type="Proteomes" id="UP000010866">
    <property type="component" value="Chromosome"/>
</dbReference>
<name>L0L0P1_METHD</name>
<dbReference type="EMBL" id="CP003362">
    <property type="protein sequence ID" value="AGB49804.1"/>
    <property type="molecule type" value="Genomic_DNA"/>
</dbReference>
<dbReference type="AlphaFoldDB" id="L0L0P1"/>
<reference evidence="2" key="1">
    <citation type="submission" date="2012-02" db="EMBL/GenBank/DDBJ databases">
        <title>Complete sequence of chromosome of Methanomethylovorans hollandica DSM 15978.</title>
        <authorList>
            <person name="Lucas S."/>
            <person name="Copeland A."/>
            <person name="Lapidus A."/>
            <person name="Glavina del Rio T."/>
            <person name="Dalin E."/>
            <person name="Tice H."/>
            <person name="Bruce D."/>
            <person name="Goodwin L."/>
            <person name="Pitluck S."/>
            <person name="Peters L."/>
            <person name="Mikhailova N."/>
            <person name="Held B."/>
            <person name="Kyrpides N."/>
            <person name="Mavromatis K."/>
            <person name="Ivanova N."/>
            <person name="Brettin T."/>
            <person name="Detter J.C."/>
            <person name="Han C."/>
            <person name="Larimer F."/>
            <person name="Land M."/>
            <person name="Hauser L."/>
            <person name="Markowitz V."/>
            <person name="Cheng J.-F."/>
            <person name="Hugenholtz P."/>
            <person name="Woyke T."/>
            <person name="Wu D."/>
            <person name="Spring S."/>
            <person name="Schroeder M."/>
            <person name="Brambilla E."/>
            <person name="Klenk H.-P."/>
            <person name="Eisen J.A."/>
        </authorList>
    </citation>
    <scope>NUCLEOTIDE SEQUENCE [LARGE SCALE GENOMIC DNA]</scope>
    <source>
        <strain evidence="2">DSM 15978 / NBRC 107637 / DMS1</strain>
    </source>
</reference>